<evidence type="ECO:0000313" key="2">
    <source>
        <dbReference type="EMBL" id="RIA80686.1"/>
    </source>
</evidence>
<feature type="compositionally biased region" description="Basic and acidic residues" evidence="1">
    <location>
        <begin position="1"/>
        <end position="20"/>
    </location>
</feature>
<name>A0A397S7I1_9GLOM</name>
<dbReference type="Proteomes" id="UP000265703">
    <property type="component" value="Unassembled WGS sequence"/>
</dbReference>
<evidence type="ECO:0000256" key="1">
    <source>
        <dbReference type="SAM" id="MobiDB-lite"/>
    </source>
</evidence>
<comment type="caution">
    <text evidence="2">The sequence shown here is derived from an EMBL/GenBank/DDBJ whole genome shotgun (WGS) entry which is preliminary data.</text>
</comment>
<evidence type="ECO:0000313" key="3">
    <source>
        <dbReference type="Proteomes" id="UP000265703"/>
    </source>
</evidence>
<reference evidence="2 3" key="1">
    <citation type="submission" date="2018-06" db="EMBL/GenBank/DDBJ databases">
        <title>Comparative genomics reveals the genomic features of Rhizophagus irregularis, R. cerebriforme, R. diaphanum and Gigaspora rosea, and their symbiotic lifestyle signature.</title>
        <authorList>
            <person name="Morin E."/>
            <person name="San Clemente H."/>
            <person name="Chen E.C.H."/>
            <person name="De La Providencia I."/>
            <person name="Hainaut M."/>
            <person name="Kuo A."/>
            <person name="Kohler A."/>
            <person name="Murat C."/>
            <person name="Tang N."/>
            <person name="Roy S."/>
            <person name="Loubradou J."/>
            <person name="Henrissat B."/>
            <person name="Grigoriev I.V."/>
            <person name="Corradi N."/>
            <person name="Roux C."/>
            <person name="Martin F.M."/>
        </authorList>
    </citation>
    <scope>NUCLEOTIDE SEQUENCE [LARGE SCALE GENOMIC DNA]</scope>
    <source>
        <strain evidence="2 3">DAOM 227022</strain>
    </source>
</reference>
<dbReference type="EMBL" id="QKYT01000919">
    <property type="protein sequence ID" value="RIA80686.1"/>
    <property type="molecule type" value="Genomic_DNA"/>
</dbReference>
<keyword evidence="3" id="KW-1185">Reference proteome</keyword>
<organism evidence="2 3">
    <name type="scientific">Glomus cerebriforme</name>
    <dbReference type="NCBI Taxonomy" id="658196"/>
    <lineage>
        <taxon>Eukaryota</taxon>
        <taxon>Fungi</taxon>
        <taxon>Fungi incertae sedis</taxon>
        <taxon>Mucoromycota</taxon>
        <taxon>Glomeromycotina</taxon>
        <taxon>Glomeromycetes</taxon>
        <taxon>Glomerales</taxon>
        <taxon>Glomeraceae</taxon>
        <taxon>Glomus</taxon>
    </lineage>
</organism>
<accession>A0A397S7I1</accession>
<protein>
    <submittedName>
        <fullName evidence="2">Uncharacterized protein</fullName>
    </submittedName>
</protein>
<proteinExistence type="predicted"/>
<dbReference type="AlphaFoldDB" id="A0A397S7I1"/>
<feature type="region of interest" description="Disordered" evidence="1">
    <location>
        <begin position="1"/>
        <end position="22"/>
    </location>
</feature>
<gene>
    <name evidence="2" type="ORF">C1645_838262</name>
</gene>
<sequence length="91" mass="10562">MEKDRDGNKRDRNGNKDRKGNAIPRKFKVNKFCFILGYWNIIEVKNNLLQESESLDVNNNLALDNIISIINCETSSLQNQMSNKSEHQRHG</sequence>